<dbReference type="Proteomes" id="UP001432312">
    <property type="component" value="Chromosome"/>
</dbReference>
<name>A0ABZ1QEM4_9ACTN</name>
<dbReference type="GeneID" id="95498944"/>
<dbReference type="EMBL" id="CP108036">
    <property type="protein sequence ID" value="WUN81113.1"/>
    <property type="molecule type" value="Genomic_DNA"/>
</dbReference>
<protein>
    <submittedName>
        <fullName evidence="2">Uncharacterized protein</fullName>
    </submittedName>
</protein>
<accession>A0ABZ1QEM4</accession>
<proteinExistence type="predicted"/>
<sequence length="80" mass="8700">MSASITLHCNTVWSEAACIGAITIYCWTTDEARAAARAAGWRSHPGDVDYCPGCSGSRPRSPRASVTRLSRPPQQREPRP</sequence>
<keyword evidence="3" id="KW-1185">Reference proteome</keyword>
<evidence type="ECO:0000256" key="1">
    <source>
        <dbReference type="SAM" id="MobiDB-lite"/>
    </source>
</evidence>
<evidence type="ECO:0000313" key="3">
    <source>
        <dbReference type="Proteomes" id="UP001432312"/>
    </source>
</evidence>
<dbReference type="RefSeq" id="WP_328739903.1">
    <property type="nucleotide sequence ID" value="NZ_CP108036.1"/>
</dbReference>
<gene>
    <name evidence="2" type="ORF">OHA91_22885</name>
</gene>
<evidence type="ECO:0000313" key="2">
    <source>
        <dbReference type="EMBL" id="WUN81113.1"/>
    </source>
</evidence>
<feature type="region of interest" description="Disordered" evidence="1">
    <location>
        <begin position="53"/>
        <end position="80"/>
    </location>
</feature>
<reference evidence="2" key="1">
    <citation type="submission" date="2022-10" db="EMBL/GenBank/DDBJ databases">
        <title>The complete genomes of actinobacterial strains from the NBC collection.</title>
        <authorList>
            <person name="Joergensen T.S."/>
            <person name="Alvarez Arevalo M."/>
            <person name="Sterndorff E.B."/>
            <person name="Faurdal D."/>
            <person name="Vuksanovic O."/>
            <person name="Mourched A.-S."/>
            <person name="Charusanti P."/>
            <person name="Shaw S."/>
            <person name="Blin K."/>
            <person name="Weber T."/>
        </authorList>
    </citation>
    <scope>NUCLEOTIDE SEQUENCE</scope>
    <source>
        <strain evidence="2">NBC_00303</strain>
    </source>
</reference>
<organism evidence="2 3">
    <name type="scientific">Streptomyces erythrochromogenes</name>
    <dbReference type="NCBI Taxonomy" id="285574"/>
    <lineage>
        <taxon>Bacteria</taxon>
        <taxon>Bacillati</taxon>
        <taxon>Actinomycetota</taxon>
        <taxon>Actinomycetes</taxon>
        <taxon>Kitasatosporales</taxon>
        <taxon>Streptomycetaceae</taxon>
        <taxon>Streptomyces</taxon>
    </lineage>
</organism>